<dbReference type="Pfam" id="PF00348">
    <property type="entry name" value="polyprenyl_synt"/>
    <property type="match status" value="1"/>
</dbReference>
<feature type="region of interest" description="Disordered" evidence="3">
    <location>
        <begin position="1"/>
        <end position="43"/>
    </location>
</feature>
<dbReference type="RefSeq" id="WP_382048942.1">
    <property type="nucleotide sequence ID" value="NZ_JBHSKJ010000021.1"/>
</dbReference>
<dbReference type="Proteomes" id="UP001596222">
    <property type="component" value="Unassembled WGS sequence"/>
</dbReference>
<keyword evidence="1" id="KW-0479">Metal-binding</keyword>
<evidence type="ECO:0000256" key="2">
    <source>
        <dbReference type="ARBA" id="ARBA00022842"/>
    </source>
</evidence>
<dbReference type="InterPro" id="IPR008949">
    <property type="entry name" value="Isoprenoid_synthase_dom_sf"/>
</dbReference>
<feature type="compositionally biased region" description="Low complexity" evidence="3">
    <location>
        <begin position="330"/>
        <end position="346"/>
    </location>
</feature>
<feature type="region of interest" description="Disordered" evidence="3">
    <location>
        <begin position="64"/>
        <end position="98"/>
    </location>
</feature>
<dbReference type="PROSITE" id="PS00444">
    <property type="entry name" value="POLYPRENYL_SYNTHASE_2"/>
    <property type="match status" value="1"/>
</dbReference>
<evidence type="ECO:0000256" key="3">
    <source>
        <dbReference type="SAM" id="MobiDB-lite"/>
    </source>
</evidence>
<dbReference type="PANTHER" id="PTHR12001:SF44">
    <property type="entry name" value="GERANYLGERANYL PYROPHOSPHATE SYNTHASE"/>
    <property type="match status" value="1"/>
</dbReference>
<dbReference type="PROSITE" id="PS00723">
    <property type="entry name" value="POLYPRENYL_SYNTHASE_1"/>
    <property type="match status" value="1"/>
</dbReference>
<dbReference type="SUPFAM" id="SSF159245">
    <property type="entry name" value="AttH-like"/>
    <property type="match status" value="2"/>
</dbReference>
<dbReference type="EMBL" id="JBHSKJ010000021">
    <property type="protein sequence ID" value="MFC5148876.1"/>
    <property type="molecule type" value="Genomic_DNA"/>
</dbReference>
<feature type="region of interest" description="Disordered" evidence="3">
    <location>
        <begin position="305"/>
        <end position="363"/>
    </location>
</feature>
<gene>
    <name evidence="4" type="ORF">ACFPP6_29835</name>
</gene>
<dbReference type="SUPFAM" id="SSF48576">
    <property type="entry name" value="Terpenoid synthases"/>
    <property type="match status" value="1"/>
</dbReference>
<dbReference type="InterPro" id="IPR000092">
    <property type="entry name" value="Polyprenyl_synt"/>
</dbReference>
<evidence type="ECO:0000313" key="4">
    <source>
        <dbReference type="EMBL" id="MFC5148876.1"/>
    </source>
</evidence>
<feature type="region of interest" description="Disordered" evidence="3">
    <location>
        <begin position="846"/>
        <end position="877"/>
    </location>
</feature>
<dbReference type="InterPro" id="IPR023374">
    <property type="entry name" value="AttH-like_dom_sf"/>
</dbReference>
<accession>A0ABW0A796</accession>
<dbReference type="PANTHER" id="PTHR12001">
    <property type="entry name" value="GERANYLGERANYL PYROPHOSPHATE SYNTHASE"/>
    <property type="match status" value="1"/>
</dbReference>
<keyword evidence="2" id="KW-0460">Magnesium</keyword>
<dbReference type="Gene3D" id="2.40.370.10">
    <property type="entry name" value="AttH-like domain"/>
    <property type="match status" value="2"/>
</dbReference>
<evidence type="ECO:0000313" key="5">
    <source>
        <dbReference type="Proteomes" id="UP001596222"/>
    </source>
</evidence>
<protein>
    <submittedName>
        <fullName evidence="4">Polyprenyl synthetase family protein</fullName>
    </submittedName>
</protein>
<evidence type="ECO:0000256" key="1">
    <source>
        <dbReference type="ARBA" id="ARBA00022723"/>
    </source>
</evidence>
<feature type="compositionally biased region" description="Low complexity" evidence="3">
    <location>
        <begin position="1"/>
        <end position="23"/>
    </location>
</feature>
<dbReference type="InterPro" id="IPR033749">
    <property type="entry name" value="Polyprenyl_synt_CS"/>
</dbReference>
<feature type="compositionally biased region" description="Low complexity" evidence="3">
    <location>
        <begin position="83"/>
        <end position="94"/>
    </location>
</feature>
<sequence length="877" mass="92839">MNKHTAQAPPSSPAADSAEPADSTDLVGEGLPHPGRPVERWSVNASVRTAEGEEHSLSVQFLCRRPGAGGETGSTGPGGEAGTTGTTGTTGPAGEADRPAGHTVIWSHTDHATGGRTTESWLDESALAEARSAFEDTSAWDPHVCRAVLDALAGGRPLLPDRLLHAPVRLAAHRLDLDFGGVAGLTRHPDGSYGLTVTGDAGGFALTLGPGKPPLSLCEGDETEPPVSLSSSCLPRMTAEGTVSASGRDPVRVTGEAWLEHSYGTCPEGVHRPGGAETAWMRVQVQLDNGWDVVLLRTSLVEETTDWEPLPSARQPLDDRDPDPSNMSHPSDPSDLSDPSGPSDLPTVPDVPEMPDAPALQELPDRPMATHTTQAQHTACAVSGPGGQGRQATAELWTTRRWDSSVTMNSYPVATRLRIPAAGLDVRLVASSYAQEVSSMSLGRAFWHGRCRVEGTMGGRPVGGHARVEFVPPNTIGDLEDFMRRIGRITRAEVRRFYPDTADPRVLGAVAGLEGHAPLDEASSGEVHAGLVLPVRHLADLGGKSWRSFASACVMALFCETADRYRPLMAVTELLHTGSLIVDDVEDASPMRRGGPAVHEVFGTPTAINAGTAAYFVFDRVADEILPDDPALRLRVYRAYLRALRAGHAGQALDIAGHEQAMDTAVATGDASVLLQRLHSTHRLKSGLPVRMFAEASALLTGAGEAEIAAVGAYFEALGVAYQISDDVADLRGIGTVRHGGRRRAAKRVAEDLLNGKVTVPLAHAVPLLPPDRLRAVWESVRGGRATPQTAEAVAAVLTECGAVDAARAHARALLEAAWPALDHALPPTMPKAILRGLGWYAAEREDDVPDPAADGRPPAPRKPLHLTGDRVRRKVR</sequence>
<name>A0ABW0A796_9ACTN</name>
<dbReference type="Gene3D" id="1.10.600.10">
    <property type="entry name" value="Farnesyl Diphosphate Synthase"/>
    <property type="match status" value="1"/>
</dbReference>
<reference evidence="5" key="1">
    <citation type="journal article" date="2019" name="Int. J. Syst. Evol. Microbiol.">
        <title>The Global Catalogue of Microorganisms (GCM) 10K type strain sequencing project: providing services to taxonomists for standard genome sequencing and annotation.</title>
        <authorList>
            <consortium name="The Broad Institute Genomics Platform"/>
            <consortium name="The Broad Institute Genome Sequencing Center for Infectious Disease"/>
            <person name="Wu L."/>
            <person name="Ma J."/>
        </authorList>
    </citation>
    <scope>NUCLEOTIDE SEQUENCE [LARGE SCALE GENOMIC DNA]</scope>
    <source>
        <strain evidence="5">CGMCC 4.1641</strain>
    </source>
</reference>
<organism evidence="4 5">
    <name type="scientific">Streptomyces aureoversilis</name>
    <dbReference type="NCBI Taxonomy" id="67277"/>
    <lineage>
        <taxon>Bacteria</taxon>
        <taxon>Bacillati</taxon>
        <taxon>Actinomycetota</taxon>
        <taxon>Actinomycetes</taxon>
        <taxon>Kitasatosporales</taxon>
        <taxon>Streptomycetaceae</taxon>
        <taxon>Streptomyces</taxon>
    </lineage>
</organism>
<dbReference type="Pfam" id="PF17186">
    <property type="entry name" value="Lipocalin_9"/>
    <property type="match status" value="1"/>
</dbReference>
<comment type="caution">
    <text evidence="4">The sequence shown here is derived from an EMBL/GenBank/DDBJ whole genome shotgun (WGS) entry which is preliminary data.</text>
</comment>
<keyword evidence="5" id="KW-1185">Reference proteome</keyword>
<feature type="compositionally biased region" description="Gly residues" evidence="3">
    <location>
        <begin position="67"/>
        <end position="82"/>
    </location>
</feature>
<proteinExistence type="predicted"/>